<evidence type="ECO:0000313" key="4">
    <source>
        <dbReference type="Proteomes" id="UP000045782"/>
    </source>
</evidence>
<evidence type="ECO:0000256" key="2">
    <source>
        <dbReference type="SAM" id="Phobius"/>
    </source>
</evidence>
<keyword evidence="2" id="KW-0472">Membrane</keyword>
<feature type="transmembrane region" description="Helical" evidence="2">
    <location>
        <begin position="12"/>
        <end position="37"/>
    </location>
</feature>
<accession>A0A0U0ZST8</accession>
<feature type="transmembrane region" description="Helical" evidence="2">
    <location>
        <begin position="49"/>
        <end position="68"/>
    </location>
</feature>
<evidence type="ECO:0000313" key="3">
    <source>
        <dbReference type="EMBL" id="CPV66352.1"/>
    </source>
</evidence>
<keyword evidence="2" id="KW-1133">Transmembrane helix</keyword>
<gene>
    <name evidence="3" type="ORF">ERS075579_03985</name>
</gene>
<dbReference type="EMBL" id="CSWP01000009">
    <property type="protein sequence ID" value="CPV66352.1"/>
    <property type="molecule type" value="Genomic_DNA"/>
</dbReference>
<sequence>MTADRANKKRAPGLLLPLSLLIIYVPAMFASLVFVALRLARLHPEPNSLWMVVAVAALAPFWVASRAVKLLRYRLTRAQVTPSGAAPKTPSAHRGADSSPAERQYTHPPVALLSSLPTSALRDEITRRTPHGAPVPRQ</sequence>
<evidence type="ECO:0008006" key="5">
    <source>
        <dbReference type="Google" id="ProtNLM"/>
    </source>
</evidence>
<name>A0A0U0ZST8_9MYCO</name>
<reference evidence="3 4" key="1">
    <citation type="submission" date="2015-03" db="EMBL/GenBank/DDBJ databases">
        <authorList>
            <person name="Murphy D."/>
        </authorList>
    </citation>
    <scope>NUCLEOTIDE SEQUENCE [LARGE SCALE GENOMIC DNA]</scope>
    <source>
        <strain evidence="3 4">PAP088</strain>
    </source>
</reference>
<keyword evidence="2" id="KW-0812">Transmembrane</keyword>
<protein>
    <recommendedName>
        <fullName evidence="5">Transmembrane protein</fullName>
    </recommendedName>
</protein>
<dbReference type="AlphaFoldDB" id="A0A0U0ZST8"/>
<organism evidence="3 4">
    <name type="scientific">Mycobacteroides abscessus</name>
    <dbReference type="NCBI Taxonomy" id="36809"/>
    <lineage>
        <taxon>Bacteria</taxon>
        <taxon>Bacillati</taxon>
        <taxon>Actinomycetota</taxon>
        <taxon>Actinomycetes</taxon>
        <taxon>Mycobacteriales</taxon>
        <taxon>Mycobacteriaceae</taxon>
        <taxon>Mycobacteroides</taxon>
    </lineage>
</organism>
<feature type="region of interest" description="Disordered" evidence="1">
    <location>
        <begin position="81"/>
        <end position="138"/>
    </location>
</feature>
<proteinExistence type="predicted"/>
<evidence type="ECO:0000256" key="1">
    <source>
        <dbReference type="SAM" id="MobiDB-lite"/>
    </source>
</evidence>
<dbReference type="Proteomes" id="UP000045782">
    <property type="component" value="Unassembled WGS sequence"/>
</dbReference>